<dbReference type="InterPro" id="IPR012349">
    <property type="entry name" value="Split_barrel_FMN-bd"/>
</dbReference>
<reference evidence="3" key="1">
    <citation type="submission" date="2024-06" db="EMBL/GenBank/DDBJ databases">
        <title>Methylostella associata gen. nov., sp. nov., a novel Ancalomicrobiaceae-affiliated facultatively methylotrophic bacteria that feed on methanotrophs of the genus Methylococcus.</title>
        <authorList>
            <person name="Saltykova V."/>
            <person name="Danilova O.V."/>
            <person name="Oshkin I.Y."/>
            <person name="Belova S.E."/>
            <person name="Pimenov N.V."/>
            <person name="Dedysh S.N."/>
        </authorList>
    </citation>
    <scope>NUCLEOTIDE SEQUENCE</scope>
    <source>
        <strain evidence="3">S20</strain>
    </source>
</reference>
<dbReference type="GO" id="GO:0010181">
    <property type="term" value="F:FMN binding"/>
    <property type="evidence" value="ECO:0007669"/>
    <property type="project" value="InterPro"/>
</dbReference>
<name>A0AAU7XCX9_9HYPH</name>
<proteinExistence type="predicted"/>
<dbReference type="SUPFAM" id="SSF50475">
    <property type="entry name" value="FMN-binding split barrel"/>
    <property type="match status" value="1"/>
</dbReference>
<dbReference type="PANTHER" id="PTHR30466:SF1">
    <property type="entry name" value="FMN REDUCTASE (NADH) RUTF"/>
    <property type="match status" value="1"/>
</dbReference>
<evidence type="ECO:0000313" key="3">
    <source>
        <dbReference type="EMBL" id="XBY45448.1"/>
    </source>
</evidence>
<dbReference type="PANTHER" id="PTHR30466">
    <property type="entry name" value="FLAVIN REDUCTASE"/>
    <property type="match status" value="1"/>
</dbReference>
<organism evidence="3">
    <name type="scientific">Methyloraptor flagellatus</name>
    <dbReference type="NCBI Taxonomy" id="3162530"/>
    <lineage>
        <taxon>Bacteria</taxon>
        <taxon>Pseudomonadati</taxon>
        <taxon>Pseudomonadota</taxon>
        <taxon>Alphaproteobacteria</taxon>
        <taxon>Hyphomicrobiales</taxon>
        <taxon>Ancalomicrobiaceae</taxon>
        <taxon>Methyloraptor</taxon>
    </lineage>
</organism>
<evidence type="ECO:0000256" key="1">
    <source>
        <dbReference type="ARBA" id="ARBA00023002"/>
    </source>
</evidence>
<dbReference type="EMBL" id="CP158568">
    <property type="protein sequence ID" value="XBY45448.1"/>
    <property type="molecule type" value="Genomic_DNA"/>
</dbReference>
<protein>
    <submittedName>
        <fullName evidence="3">Flavin reductase family protein</fullName>
        <ecNumber evidence="3">1.-.-.-</ecNumber>
    </submittedName>
</protein>
<dbReference type="SMART" id="SM00903">
    <property type="entry name" value="Flavin_Reduct"/>
    <property type="match status" value="1"/>
</dbReference>
<evidence type="ECO:0000259" key="2">
    <source>
        <dbReference type="SMART" id="SM00903"/>
    </source>
</evidence>
<dbReference type="Pfam" id="PF01613">
    <property type="entry name" value="Flavin_Reduct"/>
    <property type="match status" value="1"/>
</dbReference>
<dbReference type="GO" id="GO:0006208">
    <property type="term" value="P:pyrimidine nucleobase catabolic process"/>
    <property type="evidence" value="ECO:0007669"/>
    <property type="project" value="TreeGrafter"/>
</dbReference>
<dbReference type="KEGG" id="mflg:ABS361_03955"/>
<sequence>MKTTALVRDEPTAPDPILFREAMSRVAAAVHIVTTDGPAGRGGTTMTAVASVTDQPPTLLVCLARQSRLNAVLKANGVFAVNTLGAGAERLADVFAGRIDIDYQDRFGQADWTTGATGAPLLGGARVAFDCVVAAIHEVGTHTIVFGEIRAVSLGDASGALLYADRAYRTL</sequence>
<dbReference type="InterPro" id="IPR050268">
    <property type="entry name" value="NADH-dep_flavin_reductase"/>
</dbReference>
<dbReference type="EC" id="1.-.-.-" evidence="3"/>
<dbReference type="InterPro" id="IPR002563">
    <property type="entry name" value="Flavin_Rdtase-like_dom"/>
</dbReference>
<dbReference type="GO" id="GO:0042602">
    <property type="term" value="F:riboflavin reductase (NADPH) activity"/>
    <property type="evidence" value="ECO:0007669"/>
    <property type="project" value="TreeGrafter"/>
</dbReference>
<dbReference type="RefSeq" id="WP_407050541.1">
    <property type="nucleotide sequence ID" value="NZ_CP158568.1"/>
</dbReference>
<feature type="domain" description="Flavin reductase like" evidence="2">
    <location>
        <begin position="23"/>
        <end position="170"/>
    </location>
</feature>
<gene>
    <name evidence="3" type="ORF">ABS361_03955</name>
</gene>
<dbReference type="Gene3D" id="2.30.110.10">
    <property type="entry name" value="Electron Transport, Fmn-binding Protein, Chain A"/>
    <property type="match status" value="1"/>
</dbReference>
<keyword evidence="1 3" id="KW-0560">Oxidoreductase</keyword>
<dbReference type="AlphaFoldDB" id="A0AAU7XCX9"/>
<accession>A0AAU7XCX9</accession>